<dbReference type="InterPro" id="IPR025110">
    <property type="entry name" value="AMP-bd_C"/>
</dbReference>
<comment type="cofactor">
    <cofactor evidence="1">
        <name>pantetheine 4'-phosphate</name>
        <dbReference type="ChEBI" id="CHEBI:47942"/>
    </cofactor>
</comment>
<dbReference type="InterPro" id="IPR001242">
    <property type="entry name" value="Condensation_dom"/>
</dbReference>
<dbReference type="GO" id="GO:0072330">
    <property type="term" value="P:monocarboxylic acid biosynthetic process"/>
    <property type="evidence" value="ECO:0007669"/>
    <property type="project" value="UniProtKB-ARBA"/>
</dbReference>
<dbReference type="NCBIfam" id="NF003417">
    <property type="entry name" value="PRK04813.1"/>
    <property type="match status" value="4"/>
</dbReference>
<dbReference type="CDD" id="cd05930">
    <property type="entry name" value="A_NRPS"/>
    <property type="match status" value="2"/>
</dbReference>
<keyword evidence="5" id="KW-0677">Repeat</keyword>
<dbReference type="Pfam" id="PF00550">
    <property type="entry name" value="PP-binding"/>
    <property type="match status" value="3"/>
</dbReference>
<dbReference type="CDD" id="cd17643">
    <property type="entry name" value="A_NRPS_Cytc1-like"/>
    <property type="match status" value="1"/>
</dbReference>
<dbReference type="GO" id="GO:0043041">
    <property type="term" value="P:amino acid activation for nonribosomal peptide biosynthetic process"/>
    <property type="evidence" value="ECO:0007669"/>
    <property type="project" value="TreeGrafter"/>
</dbReference>
<evidence type="ECO:0000256" key="3">
    <source>
        <dbReference type="ARBA" id="ARBA00022450"/>
    </source>
</evidence>
<dbReference type="Proteomes" id="UP000190539">
    <property type="component" value="Unassembled WGS sequence"/>
</dbReference>
<dbReference type="SUPFAM" id="SSF52777">
    <property type="entry name" value="CoA-dependent acyltransferases"/>
    <property type="match status" value="10"/>
</dbReference>
<dbReference type="InterPro" id="IPR042099">
    <property type="entry name" value="ANL_N_sf"/>
</dbReference>
<dbReference type="SUPFAM" id="SSF56801">
    <property type="entry name" value="Acetyl-CoA synthetase-like"/>
    <property type="match status" value="3"/>
</dbReference>
<name>A0A1V4A1I8_9ACTN</name>
<feature type="region of interest" description="Disordered" evidence="7">
    <location>
        <begin position="1824"/>
        <end position="1844"/>
    </location>
</feature>
<dbReference type="InterPro" id="IPR000873">
    <property type="entry name" value="AMP-dep_synth/lig_dom"/>
</dbReference>
<dbReference type="PROSITE" id="PS00012">
    <property type="entry name" value="PHOSPHOPANTETHEINE"/>
    <property type="match status" value="3"/>
</dbReference>
<dbReference type="Pfam" id="PF00501">
    <property type="entry name" value="AMP-binding"/>
    <property type="match status" value="3"/>
</dbReference>
<dbReference type="FunFam" id="3.30.300.30:FF:000010">
    <property type="entry name" value="Enterobactin synthetase component F"/>
    <property type="match status" value="1"/>
</dbReference>
<feature type="region of interest" description="Disordered" evidence="7">
    <location>
        <begin position="252"/>
        <end position="272"/>
    </location>
</feature>
<evidence type="ECO:0000256" key="4">
    <source>
        <dbReference type="ARBA" id="ARBA00022553"/>
    </source>
</evidence>
<dbReference type="PROSITE" id="PS50075">
    <property type="entry name" value="CARRIER"/>
    <property type="match status" value="3"/>
</dbReference>
<dbReference type="InterPro" id="IPR006162">
    <property type="entry name" value="Ppantetheine_attach_site"/>
</dbReference>
<evidence type="ECO:0000256" key="7">
    <source>
        <dbReference type="SAM" id="MobiDB-lite"/>
    </source>
</evidence>
<feature type="region of interest" description="Disordered" evidence="7">
    <location>
        <begin position="26"/>
        <end position="48"/>
    </location>
</feature>
<keyword evidence="6" id="KW-0045">Antibiotic biosynthesis</keyword>
<dbReference type="InterPro" id="IPR023213">
    <property type="entry name" value="CAT-like_dom_sf"/>
</dbReference>
<dbReference type="GO" id="GO:0031177">
    <property type="term" value="F:phosphopantetheine binding"/>
    <property type="evidence" value="ECO:0007669"/>
    <property type="project" value="InterPro"/>
</dbReference>
<dbReference type="GO" id="GO:0008610">
    <property type="term" value="P:lipid biosynthetic process"/>
    <property type="evidence" value="ECO:0007669"/>
    <property type="project" value="UniProtKB-ARBA"/>
</dbReference>
<feature type="region of interest" description="Disordered" evidence="7">
    <location>
        <begin position="1045"/>
        <end position="1065"/>
    </location>
</feature>
<dbReference type="Pfam" id="PF00668">
    <property type="entry name" value="Condensation"/>
    <property type="match status" value="5"/>
</dbReference>
<dbReference type="InterPro" id="IPR020806">
    <property type="entry name" value="PKS_PP-bd"/>
</dbReference>
<dbReference type="GO" id="GO:0005829">
    <property type="term" value="C:cytosol"/>
    <property type="evidence" value="ECO:0007669"/>
    <property type="project" value="TreeGrafter"/>
</dbReference>
<dbReference type="GO" id="GO:0017000">
    <property type="term" value="P:antibiotic biosynthetic process"/>
    <property type="evidence" value="ECO:0007669"/>
    <property type="project" value="UniProtKB-KW"/>
</dbReference>
<evidence type="ECO:0000313" key="9">
    <source>
        <dbReference type="EMBL" id="OON72930.1"/>
    </source>
</evidence>
<evidence type="ECO:0000313" key="10">
    <source>
        <dbReference type="Proteomes" id="UP000190539"/>
    </source>
</evidence>
<dbReference type="STRING" id="83656.B1H18_28400"/>
<dbReference type="Gene3D" id="3.30.300.30">
    <property type="match status" value="3"/>
</dbReference>
<evidence type="ECO:0000256" key="2">
    <source>
        <dbReference type="ARBA" id="ARBA00006432"/>
    </source>
</evidence>
<gene>
    <name evidence="9" type="ORF">B1H18_28400</name>
</gene>
<dbReference type="Gene3D" id="3.40.50.12780">
    <property type="entry name" value="N-terminal domain of ligase-like"/>
    <property type="match status" value="2"/>
</dbReference>
<dbReference type="PROSITE" id="PS00455">
    <property type="entry name" value="AMP_BINDING"/>
    <property type="match status" value="3"/>
</dbReference>
<evidence type="ECO:0000259" key="8">
    <source>
        <dbReference type="PROSITE" id="PS50075"/>
    </source>
</evidence>
<keyword evidence="4" id="KW-0597">Phosphoprotein</keyword>
<keyword evidence="10" id="KW-1185">Reference proteome</keyword>
<dbReference type="Gene3D" id="3.40.50.980">
    <property type="match status" value="2"/>
</dbReference>
<sequence>MTVPDQQNDRIATLPAHLREQLRRRLAGGGAQQGTSIPRVPRDGSPLPVSTAQRRLWMLSELGQGGAEYNSAAALRLTGRLDVDALSDSLGDLIARHEVLRTTFATDGAEPVQRVTEPAPARLPVIDLADRAGGTTVAERLDAVLLEEVASPFDLREAPPFRPLLVRESADVHVLVLCAHHIITDGWSMGVLLNDLAELYRARLAKEPSGLPELRLQYADLASWQRSQEDSPARAKDLAYWKRKLAGLEPLDLPTDRPRPQTRTGSGATCTVDLPGPVTEGLRRLARERGCTLYTVLVAAYQVLLARYIRSEDIAVGTVTSGRDRPELERMAGFFVNTVVLRSTVDDTTPFTQFLDQVNETVLDAFDHQALPFDQLVSALRPERDLGRTPLAQTLVVLQRGGGAAPAMPGLEVEPYAVPRAAANFDVTVEFEDRGESSLSCTVEYATDLLDAATARRMADHLVTLVSAVAETPDAPIGRLPLLDAVGERRMLRLGAGDTSAEAAARPATDTLPVLFERQAARTPDARAVSDGPVSLTYRELNERANRWARLLLEHGVGPESRVAVSLPRGADLVVALLAVVKAGGCYVPLDPDYPADRVRHILDDSAPDALMSHTDVLATLPGGELPVLDLSDPELREAAAGHSPADLTDAERRAPLSRDHPAYIIYTSGSTGLPKGVVVPHGNVVRLFSATASDFGFGAGDTWTLFHSYAFDFSVWELWGPLLHGGRLVVVDHATSRSPQDFLRLLSRERVTVLNQTPSAFYQLIEADEAARAAAEARQGTIAEAHEAAAGAKDDAPAGADAPDLSALRWIVFGGEALDVDRLAPWYARHPAGPVLVNMYGITETTVHVTRVALDAGSADRFAGRGVIGGPIPDLAARVLDRGLRPVPEGITGELYVAGPGLARGYQGKPALTAGRFVADPFGPPGSRMYRTGDLVRLRADGSMEYAGRSDQQVKIRGFRIELGEIESVLHGHPEVASAAVAVHRDQAGHRRLVGYAVPAPGSAPEPRALREHAARALPDYMVPAAVVLLNALPLTPNGKLDRAALPAPDYPSTAGTDGTPPRTSTEKALAAIWCELLGVERVGVRDNFFDLGGDSILSIQTATRARAAGLNLASRDVFLWQTVEQLAAACDAAAEPGGPAPDVRDDSAGPAPLTPIQHWFLDTYRVAPDQLTMSVHLRLDPDTDVSALRAAVHALVERHPALRSRFTTRDGEHVQEPAPGAAGEFFTHLDLAWLPDSERQAARESAAARIREGFRLDTGPLFGAVLFDEGPGTGRQLLLTAHHMVVDGVSLRLLLAELDRAYRQITAGGAADLGPASASFGQWATALRDHVRSGALDSEVPYWSRVFDGGGDTVPVDRDGPNTAGSVRTAHATLDAERTDALLHRVPPVYRTRVNDLLLSAVSAVLGRWSGKERVVLAVEGHGREAAVPGCDPAGTVGWFTAMHPVALRPDLRHGWRSAITSVKEQLRAVPGNGFGYGALRWLSGGDAPGLALAHDRLPQVSFNYHGRFETGADSAGLLRGRVDGLDDRPGDEEIRPHLLDVVGVVEGGRLAFTWFYSGNVHEDDTVERLADEVVRALGEIVDHCVAPDAGGRTPFDFPLAALTQAEVDLVAGDGRTVEDILRLTPMQQGMLFHRLMEPASDAYFNQLALPVEGVDDPRAFASAWQRVVDATPALRTSIVWEGLSDPVQVVHREAELPIALLDWRTYSPKERERRLKRLLAEDRARGLDLASAPLSRITLARTAEDAVLLVWTSSHLLLDGWSTSAVFAAVGRVYAAARAGRETPEVATRPFRDYVAWLAEQDGGAADTYWRERLAGYDTPTPLPYDRRPSQAHRAQSSEPVSFTLDTRESRLLGDMARRYRVTMSTVVRGAWALLLSHHSGTGDVVFGATVSGRPDELPEVESMVGLFINTVPVRARIEPGRPLGEWLRGLQAEQLEARPYEHAALSRIQSLSGVPSGTPLFESIVVFENYPLQDGGSAEHGLRIGEGEALDTNTYPLTLTAHHDDRLHCEVGYDPQLFDASTARALTRRLEVILTGAATAQERPLSRVPWLPEEELAEALDRASGPVHRAPAARPVHLLFADQARRTPDAPAVRCGDTVLTHRELDERAGFVAGRLAALGAGPGSLVGLMVGRDVEMAVGVLGILKAGAAYVPLDPSHPAERLAGIVADTRPTVVVTRTGHLGVWAEVSGGPEADGAAILDLDHEDRRQPRPVAEPVAADPRDLAYVIHTSGSTGRPKGVMIEHRQLAAILDSWEHRYGLSAKRLDFISVTSLSVDLFFADLLRSLPFGGSLTICPDEVVTDPPRLLDLIEDVGGTGLELVPGLADALVAEAAVRGRGLPPLKLLSVGSEGWRTQDCLRLLDHTGPGTEVVNAYGSTEVTIDATVLTPTPGALEGAAFVPVGAPLAGVRVHVLGDALTPVPTGVEGELYIGGNGVGRGYWGQPSLTAARFVADPFTPGARLYRTGDRARVRRDGSLEFLGRADDQIKVRGFRVELGEVEGALAALPAVAQAAVSIHREAGRTLLTGHVVPADGSERVTGGELRAALLARVPDYLVPARFAVTRALPLTPSGKVDRRALAEAAAQGEPDGTHVAPRTATEELIASIWAETLGTGRVGVHDDFFASGGDSILSIRITSRLRAALDRLLSPRALFDHPTVASLAAALDGTEGQPSADPIPTVAGHERLPLSFAQQRLWFLDAFEPGGTDYISPTGLRMRGPLDPGALRGALDDLVARHASLRTVFEEVDGQGTQTVKEVCEVPMPLTDLSTLPAPEREAALHELLSEQTGTPFDLREGPLVRAALVRLAEEDHILALCVHHIVTDGWSSAVISRDLRAMYAARLHGGKAELPPPSLRYADFAQWQRDRLTAEAAEEQIGYWRERLAGLEPLELPTDRPRPPVRTTNGATLGFRVPEEATDRINELAASRGITLFTVLLAACQLLFARHSGRRDIAVGTVASGRERAELEELVGFFINTLVVRTSVDEHLSFHDLLARVKETVAEGLAHQDVPFERLVDAIAPERDPSRSPLFQAMVVLQNIPTERAELDGLRVEEFALPSTSTAFDLTIQFEQVDGALVGGIQYNTDLFDTATIQRMTRHLRTLLESLTAAPHRPLHTATLLPDDERAALVREGTGAPCPPPEHLLAHARFTDLARRDPDAPAVVDGTTTLSYAELDIRSNRLAHHLRSLGAGQDTLVGVCLPRGADAVVAALAAVKAGSAYVPLDPDYPAERLTAMAEETRIPVLVTWERLRERLTSAPVQAVLLDRDQELIARHPAAAPPVTGGPDSLAYVVYTSGSTGRPKGVMIPHRSLCHAVARFNERFGIGPGDRLLQHLSLSFDGGVSDIFCTLMSGATLCFSQSENGGDLAAEARRLDATVLMTPPALLSALDPSEVPSVRAVGAAGDACPPALARTWSEGRRFHNIYGPSETTLVATTHSGGYEGSSPSVPLGSALGNVRLYVLDEWLRPVPYGGRGELYIAGPGLGRGYLRKPALTAERFVASPFCAPGERMYRTGDIVRLRADGQLDFAGRQDNQVKIRGFRIETGEVEAVLRGHPDVAEAVVTAVTEPSGHKRLAAYATPAAGPGGEHPDAAALRAFLSDALPAHMVPTVYAVLDELPLGPNGKVDRAALPAAAPVAGAGTGHVEPTTPLQRLLADIWADVLNLERVGVTERFFDIGGDSILSIQALARAREAGVRMTAKDLFLHQSITELSQVVTWDAQSTAPLAAEAPVTGDVPLTPSQRWFFATREHTTHFNQSTLLELDGRVDRDALGRTLLALVEHHDALRTRFVQDGGGNWRQTVTAPGQDSADTLLTDCDLSEVAPDERPKRIERRAVETQRGFDLARGPLLRAVLFTGTDGADQLFLTVHHLVVDAVSWRILLDDLERGYHRARAGEVVVPAGRTTSFQRWSRLLGEHVAAGGSDHEVAHWTEVLRAVEPLPTDGPGPNSAETAATVETGLGREETRQLLRTAPGVFRTRAADVLLGTLAMALGRWTGRQRVVLEVESHGREEIFDGVDLSRTVGWFTSVHPVALTVPDDTAPADPFGGGLPRPDWSRLMKSVRRDLRGVRDNGLGYGLLRHLAPEGTPGAALRELLQAEVVFNYLGQYESEQSASGAGRLIRAERGALGEDQSAEEQSTHLLEVVGSTVDGRLGFTWYYSTAVFHPATVTKVAHLFDELLRDLAQHCAELPGTTRRENR</sequence>
<dbReference type="SUPFAM" id="SSF47336">
    <property type="entry name" value="ACP-like"/>
    <property type="match status" value="3"/>
</dbReference>
<dbReference type="RefSeq" id="WP_077972798.1">
    <property type="nucleotide sequence ID" value="NZ_MVFC01000034.1"/>
</dbReference>
<dbReference type="InterPro" id="IPR045851">
    <property type="entry name" value="AMP-bd_C_sf"/>
</dbReference>
<protein>
    <recommendedName>
        <fullName evidence="8">Carrier domain-containing protein</fullName>
    </recommendedName>
</protein>
<feature type="domain" description="Carrier" evidence="8">
    <location>
        <begin position="2597"/>
        <end position="2672"/>
    </location>
</feature>
<dbReference type="InterPro" id="IPR010060">
    <property type="entry name" value="NRPS_synth"/>
</dbReference>
<dbReference type="PANTHER" id="PTHR45527">
    <property type="entry name" value="NONRIBOSOMAL PEPTIDE SYNTHETASE"/>
    <property type="match status" value="1"/>
</dbReference>
<dbReference type="InterPro" id="IPR009081">
    <property type="entry name" value="PP-bd_ACP"/>
</dbReference>
<accession>A0A1V4A1I8</accession>
<dbReference type="InterPro" id="IPR020845">
    <property type="entry name" value="AMP-binding_CS"/>
</dbReference>
<organism evidence="9 10">
    <name type="scientific">Streptomyces tsukubensis</name>
    <dbReference type="NCBI Taxonomy" id="83656"/>
    <lineage>
        <taxon>Bacteria</taxon>
        <taxon>Bacillati</taxon>
        <taxon>Actinomycetota</taxon>
        <taxon>Actinomycetes</taxon>
        <taxon>Kitasatosporales</taxon>
        <taxon>Streptomycetaceae</taxon>
        <taxon>Streptomyces</taxon>
    </lineage>
</organism>
<evidence type="ECO:0000256" key="5">
    <source>
        <dbReference type="ARBA" id="ARBA00022737"/>
    </source>
</evidence>
<dbReference type="CDD" id="cd19534">
    <property type="entry name" value="E_NRPS"/>
    <property type="match status" value="2"/>
</dbReference>
<dbReference type="CDD" id="cd19531">
    <property type="entry name" value="LCL_NRPS-like"/>
    <property type="match status" value="2"/>
</dbReference>
<dbReference type="FunFam" id="1.10.1200.10:FF:000016">
    <property type="entry name" value="Non-ribosomal peptide synthase"/>
    <property type="match status" value="1"/>
</dbReference>
<dbReference type="GO" id="GO:0044550">
    <property type="term" value="P:secondary metabolite biosynthetic process"/>
    <property type="evidence" value="ECO:0007669"/>
    <property type="project" value="UniProtKB-ARBA"/>
</dbReference>
<dbReference type="Gene3D" id="3.30.559.30">
    <property type="entry name" value="Nonribosomal peptide synthetase, condensation domain"/>
    <property type="match status" value="5"/>
</dbReference>
<dbReference type="FunFam" id="1.10.1200.10:FF:000005">
    <property type="entry name" value="Nonribosomal peptide synthetase 1"/>
    <property type="match status" value="1"/>
</dbReference>
<dbReference type="Pfam" id="PF13193">
    <property type="entry name" value="AMP-binding_C"/>
    <property type="match status" value="3"/>
</dbReference>
<dbReference type="Gene3D" id="1.10.1200.10">
    <property type="entry name" value="ACP-like"/>
    <property type="match status" value="3"/>
</dbReference>
<dbReference type="FunFam" id="3.40.50.12780:FF:000012">
    <property type="entry name" value="Non-ribosomal peptide synthetase"/>
    <property type="match status" value="1"/>
</dbReference>
<evidence type="ECO:0000256" key="6">
    <source>
        <dbReference type="ARBA" id="ARBA00023194"/>
    </source>
</evidence>
<dbReference type="NCBIfam" id="TIGR01720">
    <property type="entry name" value="NRPS-para261"/>
    <property type="match status" value="2"/>
</dbReference>
<comment type="caution">
    <text evidence="9">The sequence shown here is derived from an EMBL/GenBank/DDBJ whole genome shotgun (WGS) entry which is preliminary data.</text>
</comment>
<dbReference type="SMART" id="SM00823">
    <property type="entry name" value="PKS_PP"/>
    <property type="match status" value="3"/>
</dbReference>
<comment type="similarity">
    <text evidence="2">Belongs to the ATP-dependent AMP-binding enzyme family.</text>
</comment>
<dbReference type="CDD" id="cd19543">
    <property type="entry name" value="DCL_NRPS"/>
    <property type="match status" value="1"/>
</dbReference>
<keyword evidence="3" id="KW-0596">Phosphopantetheine</keyword>
<dbReference type="NCBIfam" id="TIGR01733">
    <property type="entry name" value="AA-adenyl-dom"/>
    <property type="match status" value="2"/>
</dbReference>
<dbReference type="EMBL" id="MVFC01000034">
    <property type="protein sequence ID" value="OON72930.1"/>
    <property type="molecule type" value="Genomic_DNA"/>
</dbReference>
<feature type="domain" description="Carrier" evidence="8">
    <location>
        <begin position="1062"/>
        <end position="1136"/>
    </location>
</feature>
<feature type="domain" description="Carrier" evidence="8">
    <location>
        <begin position="3648"/>
        <end position="3722"/>
    </location>
</feature>
<dbReference type="InterPro" id="IPR036736">
    <property type="entry name" value="ACP-like_sf"/>
</dbReference>
<dbReference type="GO" id="GO:0003824">
    <property type="term" value="F:catalytic activity"/>
    <property type="evidence" value="ECO:0007669"/>
    <property type="project" value="InterPro"/>
</dbReference>
<dbReference type="FunFam" id="2.30.38.10:FF:000001">
    <property type="entry name" value="Non-ribosomal peptide synthetase PvdI"/>
    <property type="match status" value="2"/>
</dbReference>
<dbReference type="FunFam" id="3.40.50.980:FF:000001">
    <property type="entry name" value="Non-ribosomal peptide synthetase"/>
    <property type="match status" value="3"/>
</dbReference>
<dbReference type="Gene3D" id="3.30.559.10">
    <property type="entry name" value="Chloramphenicol acetyltransferase-like domain"/>
    <property type="match status" value="5"/>
</dbReference>
<dbReference type="InterPro" id="IPR010071">
    <property type="entry name" value="AA_adenyl_dom"/>
</dbReference>
<dbReference type="Gene3D" id="2.30.38.10">
    <property type="entry name" value="Luciferase, Domain 3"/>
    <property type="match status" value="1"/>
</dbReference>
<evidence type="ECO:0000256" key="1">
    <source>
        <dbReference type="ARBA" id="ARBA00001957"/>
    </source>
</evidence>
<dbReference type="PANTHER" id="PTHR45527:SF14">
    <property type="entry name" value="PLIPASTATIN SYNTHASE SUBUNIT B"/>
    <property type="match status" value="1"/>
</dbReference>
<reference evidence="9 10" key="1">
    <citation type="submission" date="2017-02" db="EMBL/GenBank/DDBJ databases">
        <title>Draft Genome Sequence of Streptomyces tsukubaensis F601, a Producer of the immunosuppressant tacrolimus FK506.</title>
        <authorList>
            <person name="Zong G."/>
            <person name="Zhong C."/>
            <person name="Fu J."/>
            <person name="Qin R."/>
            <person name="Cao G."/>
        </authorList>
    </citation>
    <scope>NUCLEOTIDE SEQUENCE [LARGE SCALE GENOMIC DNA]</scope>
    <source>
        <strain evidence="9 10">F601</strain>
    </source>
</reference>
<proteinExistence type="inferred from homology"/>